<organism evidence="2 3">
    <name type="scientific">Plectus sambesii</name>
    <dbReference type="NCBI Taxonomy" id="2011161"/>
    <lineage>
        <taxon>Eukaryota</taxon>
        <taxon>Metazoa</taxon>
        <taxon>Ecdysozoa</taxon>
        <taxon>Nematoda</taxon>
        <taxon>Chromadorea</taxon>
        <taxon>Plectida</taxon>
        <taxon>Plectina</taxon>
        <taxon>Plectoidea</taxon>
        <taxon>Plectidae</taxon>
        <taxon>Plectus</taxon>
    </lineage>
</organism>
<accession>A0A914ULH1</accession>
<proteinExistence type="predicted"/>
<dbReference type="AlphaFoldDB" id="A0A914ULH1"/>
<sequence>MARIILCLFLLSTPMIMTPMDFSDSESGIIRHDGLLTVSCPPGYVVCLQTMACVPEEEPFGDDRDSEAESQDFVFICGADEVYCMERRQCISTNDMQDGEQPPAGCSKMGAAKGKYTGGMQQPVIACSADQVFCSSERVCVEMNDYNPFTQPQASTTTATSAVLYIEKCSAKLAS</sequence>
<protein>
    <submittedName>
        <fullName evidence="3">Uncharacterized protein</fullName>
    </submittedName>
</protein>
<evidence type="ECO:0000313" key="2">
    <source>
        <dbReference type="Proteomes" id="UP000887566"/>
    </source>
</evidence>
<dbReference type="Proteomes" id="UP000887566">
    <property type="component" value="Unplaced"/>
</dbReference>
<reference evidence="3" key="1">
    <citation type="submission" date="2022-11" db="UniProtKB">
        <authorList>
            <consortium name="WormBaseParasite"/>
        </authorList>
    </citation>
    <scope>IDENTIFICATION</scope>
</reference>
<feature type="chain" id="PRO_5038069914" evidence="1">
    <location>
        <begin position="18"/>
        <end position="175"/>
    </location>
</feature>
<keyword evidence="2" id="KW-1185">Reference proteome</keyword>
<feature type="signal peptide" evidence="1">
    <location>
        <begin position="1"/>
        <end position="17"/>
    </location>
</feature>
<keyword evidence="1" id="KW-0732">Signal</keyword>
<evidence type="ECO:0000256" key="1">
    <source>
        <dbReference type="SAM" id="SignalP"/>
    </source>
</evidence>
<name>A0A914ULH1_9BILA</name>
<dbReference type="WBParaSite" id="PSAMB.scaffold106size78906.g2133.t1">
    <property type="protein sequence ID" value="PSAMB.scaffold106size78906.g2133.t1"/>
    <property type="gene ID" value="PSAMB.scaffold106size78906.g2133"/>
</dbReference>
<evidence type="ECO:0000313" key="3">
    <source>
        <dbReference type="WBParaSite" id="PSAMB.scaffold106size78906.g2133.t1"/>
    </source>
</evidence>